<feature type="domain" description="Zn(2)-C6 fungal-type" evidence="8">
    <location>
        <begin position="146"/>
        <end position="177"/>
    </location>
</feature>
<dbReference type="Pfam" id="PF04082">
    <property type="entry name" value="Fungal_trans"/>
    <property type="match status" value="1"/>
</dbReference>
<keyword evidence="2" id="KW-0862">Zinc</keyword>
<evidence type="ECO:0000313" key="9">
    <source>
        <dbReference type="EMBL" id="KAJ6255888.1"/>
    </source>
</evidence>
<keyword evidence="10" id="KW-1185">Reference proteome</keyword>
<dbReference type="InterPro" id="IPR036864">
    <property type="entry name" value="Zn2-C6_fun-type_DNA-bd_sf"/>
</dbReference>
<evidence type="ECO:0000256" key="4">
    <source>
        <dbReference type="ARBA" id="ARBA00023125"/>
    </source>
</evidence>
<protein>
    <recommendedName>
        <fullName evidence="8">Zn(2)-C6 fungal-type domain-containing protein</fullName>
    </recommendedName>
</protein>
<organism evidence="9 10">
    <name type="scientific">Drechslerella dactyloides</name>
    <name type="common">Nematode-trapping fungus</name>
    <name type="synonym">Arthrobotrys dactyloides</name>
    <dbReference type="NCBI Taxonomy" id="74499"/>
    <lineage>
        <taxon>Eukaryota</taxon>
        <taxon>Fungi</taxon>
        <taxon>Dikarya</taxon>
        <taxon>Ascomycota</taxon>
        <taxon>Pezizomycotina</taxon>
        <taxon>Orbiliomycetes</taxon>
        <taxon>Orbiliales</taxon>
        <taxon>Orbiliaceae</taxon>
        <taxon>Drechslerella</taxon>
    </lineage>
</organism>
<dbReference type="GO" id="GO:0001228">
    <property type="term" value="F:DNA-binding transcription activator activity, RNA polymerase II-specific"/>
    <property type="evidence" value="ECO:0007669"/>
    <property type="project" value="TreeGrafter"/>
</dbReference>
<proteinExistence type="predicted"/>
<dbReference type="AlphaFoldDB" id="A0AAD6IPC3"/>
<dbReference type="GO" id="GO:0000978">
    <property type="term" value="F:RNA polymerase II cis-regulatory region sequence-specific DNA binding"/>
    <property type="evidence" value="ECO:0007669"/>
    <property type="project" value="TreeGrafter"/>
</dbReference>
<dbReference type="PROSITE" id="PS00463">
    <property type="entry name" value="ZN2_CY6_FUNGAL_1"/>
    <property type="match status" value="1"/>
</dbReference>
<dbReference type="CDD" id="cd12148">
    <property type="entry name" value="fungal_TF_MHR"/>
    <property type="match status" value="1"/>
</dbReference>
<feature type="compositionally biased region" description="Basic and acidic residues" evidence="7">
    <location>
        <begin position="99"/>
        <end position="108"/>
    </location>
</feature>
<evidence type="ECO:0000256" key="3">
    <source>
        <dbReference type="ARBA" id="ARBA00023015"/>
    </source>
</evidence>
<dbReference type="InterPro" id="IPR051430">
    <property type="entry name" value="Fungal_TF_Env_Response"/>
</dbReference>
<feature type="compositionally biased region" description="Polar residues" evidence="7">
    <location>
        <begin position="67"/>
        <end position="77"/>
    </location>
</feature>
<keyword evidence="1" id="KW-0479">Metal-binding</keyword>
<dbReference type="SUPFAM" id="SSF57701">
    <property type="entry name" value="Zn2/Cys6 DNA-binding domain"/>
    <property type="match status" value="1"/>
</dbReference>
<dbReference type="PANTHER" id="PTHR31944">
    <property type="entry name" value="HEME-RESPONSIVE ZINC FINGER TRANSCRIPTION FACTOR HAP1"/>
    <property type="match status" value="1"/>
</dbReference>
<accession>A0AAD6IPC3</accession>
<dbReference type="Gene3D" id="4.10.240.10">
    <property type="entry name" value="Zn(2)-C6 fungal-type DNA-binding domain"/>
    <property type="match status" value="1"/>
</dbReference>
<evidence type="ECO:0000256" key="2">
    <source>
        <dbReference type="ARBA" id="ARBA00022833"/>
    </source>
</evidence>
<evidence type="ECO:0000256" key="7">
    <source>
        <dbReference type="SAM" id="MobiDB-lite"/>
    </source>
</evidence>
<evidence type="ECO:0000259" key="8">
    <source>
        <dbReference type="PROSITE" id="PS50048"/>
    </source>
</evidence>
<gene>
    <name evidence="9" type="ORF">Dda_9347</name>
</gene>
<evidence type="ECO:0000256" key="5">
    <source>
        <dbReference type="ARBA" id="ARBA00023163"/>
    </source>
</evidence>
<evidence type="ECO:0000313" key="10">
    <source>
        <dbReference type="Proteomes" id="UP001221413"/>
    </source>
</evidence>
<dbReference type="GO" id="GO:0008270">
    <property type="term" value="F:zinc ion binding"/>
    <property type="evidence" value="ECO:0007669"/>
    <property type="project" value="InterPro"/>
</dbReference>
<dbReference type="PANTHER" id="PTHR31944:SF131">
    <property type="entry name" value="HEME-RESPONSIVE ZINC FINGER TRANSCRIPTION FACTOR HAP1"/>
    <property type="match status" value="1"/>
</dbReference>
<dbReference type="GO" id="GO:0006351">
    <property type="term" value="P:DNA-templated transcription"/>
    <property type="evidence" value="ECO:0007669"/>
    <property type="project" value="InterPro"/>
</dbReference>
<keyword evidence="4" id="KW-0238">DNA-binding</keyword>
<dbReference type="Proteomes" id="UP001221413">
    <property type="component" value="Unassembled WGS sequence"/>
</dbReference>
<dbReference type="GO" id="GO:0005634">
    <property type="term" value="C:nucleus"/>
    <property type="evidence" value="ECO:0007669"/>
    <property type="project" value="TreeGrafter"/>
</dbReference>
<keyword evidence="3" id="KW-0805">Transcription regulation</keyword>
<evidence type="ECO:0000256" key="6">
    <source>
        <dbReference type="ARBA" id="ARBA00023242"/>
    </source>
</evidence>
<dbReference type="SMART" id="SM00066">
    <property type="entry name" value="GAL4"/>
    <property type="match status" value="1"/>
</dbReference>
<dbReference type="PROSITE" id="PS50048">
    <property type="entry name" value="ZN2_CY6_FUNGAL_2"/>
    <property type="match status" value="1"/>
</dbReference>
<comment type="caution">
    <text evidence="9">The sequence shown here is derived from an EMBL/GenBank/DDBJ whole genome shotgun (WGS) entry which is preliminary data.</text>
</comment>
<feature type="compositionally biased region" description="Polar residues" evidence="7">
    <location>
        <begin position="32"/>
        <end position="49"/>
    </location>
</feature>
<evidence type="ECO:0000256" key="1">
    <source>
        <dbReference type="ARBA" id="ARBA00022723"/>
    </source>
</evidence>
<dbReference type="InterPro" id="IPR007219">
    <property type="entry name" value="XnlR_reg_dom"/>
</dbReference>
<sequence length="863" mass="97139">MVLLQHHMLNSGANALSPSADSSDGYARHVETSSPTRTNIISCHLPQSPSDREKQQHEPNDKPAAMESNSHPQTPERQGQPHEQHVSYVPPSASSLLPPDHDASRERSTASPSSPPAGNIDPNLVDPATGQAAPRPVRKRNRKALSCKPCRNMKVKCDRSMPCDRCIKNNRISDCVYDGEPESKKACLTGLGGAYPAVSYEESASGKGAQASESILSKTEKLETKFNMHVRKVGTAITLYRGGKARYVGGSHWVHLFGEFEDFGTWHMADFEASRKEIKFLKKSFKNKQRHNFPFCTSTPISAKDVSDCVPERYLAEMYIKRYLDTFERTHPLLHEPTFQRELEGFWQDRTSVGMPWKASLFMMMFLGCWFTPFTLQSERNHEVLDKLLDGAQACLLSSDFRSKTTLTVVRAYCMVILAKQCDAISHDDSNIVSITMAMITQIAILGGVHRDPDHFKDMPPLEKFMRRRIWNTVLYMNFQNSMDAGMPFLLHPHVYDCSAPLNTNEHEAASDTATRHPSAMVTDNTHQIILRSVIAIGSEIIIPINNANAEILPYDAVMKYDYRLTRILDDLPNALSPEKYTGSRLDYRARLATQRQMIDFFIRSILLILHRPYAQGAESKEQYPNSFYTVLKHSASYISTRKQLFGDSSVNSVNGIWLAEVFKEMFTLSFLFCYLDIRRREDLEFLDDGLGGLSDEKYKCILDSQTMSEQEAIISEHHFQLYLATALKFPSLFMKDRKTIIFSKQYVTNLNQVVQEAARKVRAALKLPPLDDKSHGGEETDGSIISVPGLGATSETIASATPQITTPENPSTSTVRIGPMPEQLYDATSYDAMPPGFFDSLMNEPNLMLDEFFTSFVFGGFQ</sequence>
<dbReference type="CDD" id="cd00067">
    <property type="entry name" value="GAL4"/>
    <property type="match status" value="1"/>
</dbReference>
<dbReference type="Pfam" id="PF00172">
    <property type="entry name" value="Zn_clus"/>
    <property type="match status" value="1"/>
</dbReference>
<keyword evidence="5" id="KW-0804">Transcription</keyword>
<feature type="region of interest" description="Disordered" evidence="7">
    <location>
        <begin position="13"/>
        <end position="142"/>
    </location>
</feature>
<name>A0AAD6IPC3_DREDA</name>
<feature type="compositionally biased region" description="Basic and acidic residues" evidence="7">
    <location>
        <begin position="50"/>
        <end position="61"/>
    </location>
</feature>
<dbReference type="EMBL" id="JAQGDS010000017">
    <property type="protein sequence ID" value="KAJ6255888.1"/>
    <property type="molecule type" value="Genomic_DNA"/>
</dbReference>
<keyword evidence="6" id="KW-0539">Nucleus</keyword>
<reference evidence="9" key="1">
    <citation type="submission" date="2023-01" db="EMBL/GenBank/DDBJ databases">
        <title>The chitinases involved in constricting ring structure development in the nematode-trapping fungus Drechslerella dactyloides.</title>
        <authorList>
            <person name="Wang R."/>
            <person name="Zhang L."/>
            <person name="Tang P."/>
            <person name="Li S."/>
            <person name="Liang L."/>
        </authorList>
    </citation>
    <scope>NUCLEOTIDE SEQUENCE</scope>
    <source>
        <strain evidence="9">YMF1.00031</strain>
    </source>
</reference>
<feature type="compositionally biased region" description="Polar residues" evidence="7">
    <location>
        <begin position="13"/>
        <end position="22"/>
    </location>
</feature>
<dbReference type="InterPro" id="IPR001138">
    <property type="entry name" value="Zn2Cys6_DnaBD"/>
</dbReference>